<dbReference type="GO" id="GO:0016832">
    <property type="term" value="F:aldehyde-lyase activity"/>
    <property type="evidence" value="ECO:0007669"/>
    <property type="project" value="TreeGrafter"/>
</dbReference>
<dbReference type="InterPro" id="IPR015813">
    <property type="entry name" value="Pyrv/PenolPyrv_kinase-like_dom"/>
</dbReference>
<keyword evidence="3" id="KW-0479">Metal-binding</keyword>
<keyword evidence="5" id="KW-0670">Pyruvate</keyword>
<reference evidence="10" key="1">
    <citation type="submission" date="2017-05" db="EMBL/GenBank/DDBJ databases">
        <authorList>
            <person name="Rodrigo-Torres L."/>
            <person name="Arahal R. D."/>
            <person name="Lucena T."/>
        </authorList>
    </citation>
    <scope>NUCLEOTIDE SEQUENCE [LARGE SCALE GENOMIC DNA]</scope>
    <source>
        <strain evidence="10">CECT 8621</strain>
    </source>
</reference>
<evidence type="ECO:0000313" key="10">
    <source>
        <dbReference type="Proteomes" id="UP000202922"/>
    </source>
</evidence>
<dbReference type="InterPro" id="IPR040442">
    <property type="entry name" value="Pyrv_kinase-like_dom_sf"/>
</dbReference>
<evidence type="ECO:0000256" key="6">
    <source>
        <dbReference type="ARBA" id="ARBA00045074"/>
    </source>
</evidence>
<name>A0A238JVV8_9RHOB</name>
<comment type="catalytic activity">
    <reaction evidence="6">
        <text>D-glyceraldehyde + pyruvate = 2-dehydro-3-deoxy-L-galactonate</text>
        <dbReference type="Rhea" id="RHEA:80055"/>
        <dbReference type="ChEBI" id="CHEBI:15361"/>
        <dbReference type="ChEBI" id="CHEBI:17378"/>
        <dbReference type="ChEBI" id="CHEBI:75545"/>
    </reaction>
</comment>
<comment type="cofactor">
    <cofactor evidence="1">
        <name>a divalent metal cation</name>
        <dbReference type="ChEBI" id="CHEBI:60240"/>
    </cofactor>
</comment>
<dbReference type="GO" id="GO:0005737">
    <property type="term" value="C:cytoplasm"/>
    <property type="evidence" value="ECO:0007669"/>
    <property type="project" value="UniProtKB-ARBA"/>
</dbReference>
<keyword evidence="4 9" id="KW-0456">Lyase</keyword>
<evidence type="ECO:0000256" key="3">
    <source>
        <dbReference type="ARBA" id="ARBA00022723"/>
    </source>
</evidence>
<protein>
    <recommendedName>
        <fullName evidence="7">Hydroxypyruvate/pyruvate aldolase</fullName>
    </recommendedName>
</protein>
<evidence type="ECO:0000256" key="7">
    <source>
        <dbReference type="ARBA" id="ARBA00068169"/>
    </source>
</evidence>
<dbReference type="EMBL" id="FXYE01000001">
    <property type="protein sequence ID" value="SMX34780.1"/>
    <property type="molecule type" value="Genomic_DNA"/>
</dbReference>
<evidence type="ECO:0000313" key="9">
    <source>
        <dbReference type="EMBL" id="SMX34780.1"/>
    </source>
</evidence>
<sequence>MPAPRNDLKKALADGKMQIGVWLAMGSAVSAEIAGSAGFDWCLVDGEHAPYDLALIRTQLQALAGHDTSAVVRVPVGEEWVIKQVLDIGAQTIVVPMVDTGEQARAVVRAAQYPPKGTRGVGASLARASGFSAIKDYPKTADEQICVIVQAESQQALGNLKDICAVDGVDAVFIGPADLSADMGFPGEPGHPQVKAAIKDAIGRLRASGKAVGVITFSPDEFAYYADLGVTFLGVGGDVTSLGNALRGLASVARDAVS</sequence>
<dbReference type="Pfam" id="PF03328">
    <property type="entry name" value="HpcH_HpaI"/>
    <property type="match status" value="1"/>
</dbReference>
<dbReference type="FunFam" id="3.20.20.60:FF:000004">
    <property type="entry name" value="5-keto-4-deoxy-D-glucarate aldolase"/>
    <property type="match status" value="1"/>
</dbReference>
<dbReference type="AlphaFoldDB" id="A0A238JVV8"/>
<evidence type="ECO:0000256" key="1">
    <source>
        <dbReference type="ARBA" id="ARBA00001968"/>
    </source>
</evidence>
<dbReference type="OrthoDB" id="9802624at2"/>
<dbReference type="GO" id="GO:0046872">
    <property type="term" value="F:metal ion binding"/>
    <property type="evidence" value="ECO:0007669"/>
    <property type="project" value="UniProtKB-KW"/>
</dbReference>
<dbReference type="RefSeq" id="WP_093966969.1">
    <property type="nucleotide sequence ID" value="NZ_FXYE01000001.1"/>
</dbReference>
<evidence type="ECO:0000256" key="5">
    <source>
        <dbReference type="ARBA" id="ARBA00023317"/>
    </source>
</evidence>
<dbReference type="InterPro" id="IPR005000">
    <property type="entry name" value="Aldolase/citrate-lyase_domain"/>
</dbReference>
<evidence type="ECO:0000256" key="2">
    <source>
        <dbReference type="ARBA" id="ARBA00005568"/>
    </source>
</evidence>
<organism evidence="9 10">
    <name type="scientific">Actibacterium lipolyticum</name>
    <dbReference type="NCBI Taxonomy" id="1524263"/>
    <lineage>
        <taxon>Bacteria</taxon>
        <taxon>Pseudomonadati</taxon>
        <taxon>Pseudomonadota</taxon>
        <taxon>Alphaproteobacteria</taxon>
        <taxon>Rhodobacterales</taxon>
        <taxon>Roseobacteraceae</taxon>
        <taxon>Actibacterium</taxon>
    </lineage>
</organism>
<dbReference type="InterPro" id="IPR050251">
    <property type="entry name" value="HpcH-HpaI_aldolase"/>
</dbReference>
<dbReference type="SUPFAM" id="SSF51621">
    <property type="entry name" value="Phosphoenolpyruvate/pyruvate domain"/>
    <property type="match status" value="1"/>
</dbReference>
<comment type="similarity">
    <text evidence="2">Belongs to the HpcH/HpaI aldolase family.</text>
</comment>
<dbReference type="Proteomes" id="UP000202922">
    <property type="component" value="Unassembled WGS sequence"/>
</dbReference>
<gene>
    <name evidence="9" type="primary">bphF</name>
    <name evidence="9" type="ORF">COL8621_01485</name>
</gene>
<evidence type="ECO:0000259" key="8">
    <source>
        <dbReference type="Pfam" id="PF03328"/>
    </source>
</evidence>
<feature type="domain" description="HpcH/HpaI aldolase/citrate lyase" evidence="8">
    <location>
        <begin position="18"/>
        <end position="244"/>
    </location>
</feature>
<evidence type="ECO:0000256" key="4">
    <source>
        <dbReference type="ARBA" id="ARBA00023239"/>
    </source>
</evidence>
<proteinExistence type="inferred from homology"/>
<keyword evidence="10" id="KW-1185">Reference proteome</keyword>
<accession>A0A238JVV8</accession>
<dbReference type="Gene3D" id="3.20.20.60">
    <property type="entry name" value="Phosphoenolpyruvate-binding domains"/>
    <property type="match status" value="1"/>
</dbReference>
<dbReference type="PANTHER" id="PTHR30502">
    <property type="entry name" value="2-KETO-3-DEOXY-L-RHAMNONATE ALDOLASE"/>
    <property type="match status" value="1"/>
</dbReference>
<dbReference type="PANTHER" id="PTHR30502:SF0">
    <property type="entry name" value="PHOSPHOENOLPYRUVATE CARBOXYLASE FAMILY PROTEIN"/>
    <property type="match status" value="1"/>
</dbReference>